<dbReference type="Proteomes" id="UP000827284">
    <property type="component" value="Unassembled WGS sequence"/>
</dbReference>
<organism evidence="1 2">
    <name type="scientific">Entomortierella parvispora</name>
    <dbReference type="NCBI Taxonomy" id="205924"/>
    <lineage>
        <taxon>Eukaryota</taxon>
        <taxon>Fungi</taxon>
        <taxon>Fungi incertae sedis</taxon>
        <taxon>Mucoromycota</taxon>
        <taxon>Mortierellomycotina</taxon>
        <taxon>Mortierellomycetes</taxon>
        <taxon>Mortierellales</taxon>
        <taxon>Mortierellaceae</taxon>
        <taxon>Entomortierella</taxon>
    </lineage>
</organism>
<reference evidence="1" key="2">
    <citation type="journal article" date="2022" name="Microbiol. Resour. Announc.">
        <title>Whole-Genome Sequence of Entomortierella parvispora E1425, a Mucoromycotan Fungus Associated with Burkholderiaceae-Related Endosymbiotic Bacteria.</title>
        <authorList>
            <person name="Herlambang A."/>
            <person name="Guo Y."/>
            <person name="Takashima Y."/>
            <person name="Narisawa K."/>
            <person name="Ohta H."/>
            <person name="Nishizawa T."/>
        </authorList>
    </citation>
    <scope>NUCLEOTIDE SEQUENCE</scope>
    <source>
        <strain evidence="1">E1425</strain>
    </source>
</reference>
<evidence type="ECO:0000313" key="1">
    <source>
        <dbReference type="EMBL" id="GJJ67768.1"/>
    </source>
</evidence>
<dbReference type="EMBL" id="BQFW01000001">
    <property type="protein sequence ID" value="GJJ67768.1"/>
    <property type="molecule type" value="Genomic_DNA"/>
</dbReference>
<keyword evidence="2" id="KW-1185">Reference proteome</keyword>
<gene>
    <name evidence="1" type="ORF">EMPS_00114</name>
</gene>
<sequence length="112" mass="12324">MRAGPFNCSTALPVYKPLSVRFFSIQRERRTESYNVLETSSICLDIGSEGGSTVSCPLDTAEDSNVVGIFLDSESMEEAGLFLIETFLVICDNRGQNFMMPPLTTCVEPLDT</sequence>
<accession>A0A9P3H145</accession>
<name>A0A9P3H145_9FUNG</name>
<reference evidence="1" key="1">
    <citation type="submission" date="2021-11" db="EMBL/GenBank/DDBJ databases">
        <authorList>
            <person name="Herlambang A."/>
            <person name="Guo Y."/>
            <person name="Takashima Y."/>
            <person name="Nishizawa T."/>
        </authorList>
    </citation>
    <scope>NUCLEOTIDE SEQUENCE</scope>
    <source>
        <strain evidence="1">E1425</strain>
    </source>
</reference>
<comment type="caution">
    <text evidence="1">The sequence shown here is derived from an EMBL/GenBank/DDBJ whole genome shotgun (WGS) entry which is preliminary data.</text>
</comment>
<evidence type="ECO:0000313" key="2">
    <source>
        <dbReference type="Proteomes" id="UP000827284"/>
    </source>
</evidence>
<protein>
    <submittedName>
        <fullName evidence="1">Uncharacterized protein</fullName>
    </submittedName>
</protein>
<dbReference type="AlphaFoldDB" id="A0A9P3H145"/>
<proteinExistence type="predicted"/>